<dbReference type="SMART" id="SM00062">
    <property type="entry name" value="PBPb"/>
    <property type="match status" value="1"/>
</dbReference>
<evidence type="ECO:0000256" key="1">
    <source>
        <dbReference type="ARBA" id="ARBA00010333"/>
    </source>
</evidence>
<keyword evidence="2" id="KW-0813">Transport</keyword>
<accession>A0A928VUX6</accession>
<protein>
    <submittedName>
        <fullName evidence="5">Amino acid ABC transporter substrate-binding protein</fullName>
    </submittedName>
</protein>
<dbReference type="PANTHER" id="PTHR30085:SF6">
    <property type="entry name" value="ABC TRANSPORTER GLUTAMINE-BINDING PROTEIN GLNH"/>
    <property type="match status" value="1"/>
</dbReference>
<dbReference type="InterPro" id="IPR001638">
    <property type="entry name" value="Solute-binding_3/MltF_N"/>
</dbReference>
<name>A0A928VUX6_9CYAN</name>
<dbReference type="GO" id="GO:0030288">
    <property type="term" value="C:outer membrane-bounded periplasmic space"/>
    <property type="evidence" value="ECO:0007669"/>
    <property type="project" value="TreeGrafter"/>
</dbReference>
<evidence type="ECO:0000256" key="2">
    <source>
        <dbReference type="ARBA" id="ARBA00022448"/>
    </source>
</evidence>
<dbReference type="EMBL" id="JADEXQ010000109">
    <property type="protein sequence ID" value="MBE9032514.1"/>
    <property type="molecule type" value="Genomic_DNA"/>
</dbReference>
<evidence type="ECO:0000259" key="4">
    <source>
        <dbReference type="SMART" id="SM00062"/>
    </source>
</evidence>
<dbReference type="InterPro" id="IPR026358">
    <property type="entry name" value="Orph_peri_GRRM"/>
</dbReference>
<dbReference type="SUPFAM" id="SSF53850">
    <property type="entry name" value="Periplasmic binding protein-like II"/>
    <property type="match status" value="1"/>
</dbReference>
<dbReference type="CDD" id="cd13688">
    <property type="entry name" value="PBP2_GltI_DEBP"/>
    <property type="match status" value="1"/>
</dbReference>
<sequence length="298" mass="33377">MRQILTVFSLGLVGLLATPAIVTAESVMDKVKRTGTLTAGTSSDAIPFAYRDQSGKLTGYSVAMLELMRERLEQVTGRSVKLDLVALPPNSRISSIRQGKVDVVCDLSSFTWQRDQQVDFSLAYATTGTQLLVKRWQNFSGPAALINKKIGAFPGTTNELAVKRTQPKAKVVAMRTLKGAFQDLRVGKIDAFAWDGVLLEAELNSTDQWREFKIVQGEPLSKEGVSCMVPENNSRFLDNVNYALFRHMQGFVQGEAKYTRIFDRWFGPKSVLPLSRDYRELVLETMRLTVDSREEIQE</sequence>
<evidence type="ECO:0000313" key="5">
    <source>
        <dbReference type="EMBL" id="MBE9032514.1"/>
    </source>
</evidence>
<comment type="caution">
    <text evidence="5">The sequence shown here is derived from an EMBL/GenBank/DDBJ whole genome shotgun (WGS) entry which is preliminary data.</text>
</comment>
<dbReference type="RefSeq" id="WP_264327331.1">
    <property type="nucleotide sequence ID" value="NZ_JADEXQ010000109.1"/>
</dbReference>
<dbReference type="GO" id="GO:0006865">
    <property type="term" value="P:amino acid transport"/>
    <property type="evidence" value="ECO:0007669"/>
    <property type="project" value="TreeGrafter"/>
</dbReference>
<proteinExistence type="inferred from homology"/>
<dbReference type="Gene3D" id="3.40.190.10">
    <property type="entry name" value="Periplasmic binding protein-like II"/>
    <property type="match status" value="2"/>
</dbReference>
<dbReference type="GO" id="GO:0005576">
    <property type="term" value="C:extracellular region"/>
    <property type="evidence" value="ECO:0007669"/>
    <property type="project" value="TreeGrafter"/>
</dbReference>
<gene>
    <name evidence="5" type="ORF">IQ266_22505</name>
</gene>
<dbReference type="Proteomes" id="UP000625316">
    <property type="component" value="Unassembled WGS sequence"/>
</dbReference>
<evidence type="ECO:0000256" key="3">
    <source>
        <dbReference type="ARBA" id="ARBA00022729"/>
    </source>
</evidence>
<dbReference type="AlphaFoldDB" id="A0A928VUX6"/>
<dbReference type="Pfam" id="PF00497">
    <property type="entry name" value="SBP_bac_3"/>
    <property type="match status" value="1"/>
</dbReference>
<keyword evidence="3" id="KW-0732">Signal</keyword>
<evidence type="ECO:0000313" key="6">
    <source>
        <dbReference type="Proteomes" id="UP000625316"/>
    </source>
</evidence>
<dbReference type="PANTHER" id="PTHR30085">
    <property type="entry name" value="AMINO ACID ABC TRANSPORTER PERMEASE"/>
    <property type="match status" value="1"/>
</dbReference>
<dbReference type="NCBIfam" id="TIGR04262">
    <property type="entry name" value="orph_peri_GRRM"/>
    <property type="match status" value="1"/>
</dbReference>
<feature type="domain" description="Solute-binding protein family 3/N-terminal" evidence="4">
    <location>
        <begin position="36"/>
        <end position="269"/>
    </location>
</feature>
<keyword evidence="6" id="KW-1185">Reference proteome</keyword>
<dbReference type="InterPro" id="IPR051455">
    <property type="entry name" value="Bact_solute-bind_prot3"/>
</dbReference>
<organism evidence="5 6">
    <name type="scientific">Romeriopsis navalis LEGE 11480</name>
    <dbReference type="NCBI Taxonomy" id="2777977"/>
    <lineage>
        <taxon>Bacteria</taxon>
        <taxon>Bacillati</taxon>
        <taxon>Cyanobacteriota</taxon>
        <taxon>Cyanophyceae</taxon>
        <taxon>Leptolyngbyales</taxon>
        <taxon>Leptolyngbyaceae</taxon>
        <taxon>Romeriopsis</taxon>
        <taxon>Romeriopsis navalis</taxon>
    </lineage>
</organism>
<reference evidence="5" key="1">
    <citation type="submission" date="2020-10" db="EMBL/GenBank/DDBJ databases">
        <authorList>
            <person name="Castelo-Branco R."/>
            <person name="Eusebio N."/>
            <person name="Adriana R."/>
            <person name="Vieira A."/>
            <person name="Brugerolle De Fraissinette N."/>
            <person name="Rezende De Castro R."/>
            <person name="Schneider M.P."/>
            <person name="Vasconcelos V."/>
            <person name="Leao P.N."/>
        </authorList>
    </citation>
    <scope>NUCLEOTIDE SEQUENCE</scope>
    <source>
        <strain evidence="5">LEGE 11480</strain>
    </source>
</reference>
<comment type="similarity">
    <text evidence="1">Belongs to the bacterial solute-binding protein 3 family.</text>
</comment>